<comment type="caution">
    <text evidence="1">The sequence shown here is derived from an EMBL/GenBank/DDBJ whole genome shotgun (WGS) entry which is preliminary data.</text>
</comment>
<proteinExistence type="predicted"/>
<dbReference type="AlphaFoldDB" id="X6MEB9"/>
<gene>
    <name evidence="1" type="ORF">RFI_25604</name>
</gene>
<dbReference type="Proteomes" id="UP000023152">
    <property type="component" value="Unassembled WGS sequence"/>
</dbReference>
<name>X6MEB9_RETFI</name>
<sequence length="121" mass="14870">MYTPFQVESELPNRYYCYSYYTIKRQYKYICSYTNAIKLECIVLYNWFIYKHDQMKFIYYLLVDNVFDESENKMNQESNIWIKNNNIIGDYKGDLKGVKELIGELNNIYYLHMHKILKYSI</sequence>
<protein>
    <submittedName>
        <fullName evidence="1">Uncharacterized protein</fullName>
    </submittedName>
</protein>
<dbReference type="EMBL" id="ASPP01022060">
    <property type="protein sequence ID" value="ETO11772.1"/>
    <property type="molecule type" value="Genomic_DNA"/>
</dbReference>
<evidence type="ECO:0000313" key="2">
    <source>
        <dbReference type="Proteomes" id="UP000023152"/>
    </source>
</evidence>
<keyword evidence="2" id="KW-1185">Reference proteome</keyword>
<evidence type="ECO:0000313" key="1">
    <source>
        <dbReference type="EMBL" id="ETO11772.1"/>
    </source>
</evidence>
<organism evidence="1 2">
    <name type="scientific">Reticulomyxa filosa</name>
    <dbReference type="NCBI Taxonomy" id="46433"/>
    <lineage>
        <taxon>Eukaryota</taxon>
        <taxon>Sar</taxon>
        <taxon>Rhizaria</taxon>
        <taxon>Retaria</taxon>
        <taxon>Foraminifera</taxon>
        <taxon>Monothalamids</taxon>
        <taxon>Reticulomyxidae</taxon>
        <taxon>Reticulomyxa</taxon>
    </lineage>
</organism>
<reference evidence="1 2" key="1">
    <citation type="journal article" date="2013" name="Curr. Biol.">
        <title>The Genome of the Foraminiferan Reticulomyxa filosa.</title>
        <authorList>
            <person name="Glockner G."/>
            <person name="Hulsmann N."/>
            <person name="Schleicher M."/>
            <person name="Noegel A.A."/>
            <person name="Eichinger L."/>
            <person name="Gallinger C."/>
            <person name="Pawlowski J."/>
            <person name="Sierra R."/>
            <person name="Euteneuer U."/>
            <person name="Pillet L."/>
            <person name="Moustafa A."/>
            <person name="Platzer M."/>
            <person name="Groth M."/>
            <person name="Szafranski K."/>
            <person name="Schliwa M."/>
        </authorList>
    </citation>
    <scope>NUCLEOTIDE SEQUENCE [LARGE SCALE GENOMIC DNA]</scope>
</reference>
<accession>X6MEB9</accession>